<gene>
    <name evidence="1" type="ORF">ACFOY7_11810</name>
</gene>
<dbReference type="Proteomes" id="UP001595882">
    <property type="component" value="Unassembled WGS sequence"/>
</dbReference>
<sequence length="204" mass="22888">MKKNIVAVFISLLIITAGCSVKQEMDKPTIAKSPDSQYETTLKELGLGMVFNFDFYLPSADERWVTLWVERYKQGEKEADPVAKFSFGNSPNEVDEGALGFGIINPGRDNPLVFLYAPGVTAQPAQVEKQSISNHSSWDYALGDEEIELDLGEATLLAAYRETEGNSIEMVDLQDERSVNKMIHEDEMVLLFKIMVEKEGRDNQ</sequence>
<proteinExistence type="predicted"/>
<keyword evidence="2" id="KW-1185">Reference proteome</keyword>
<evidence type="ECO:0008006" key="3">
    <source>
        <dbReference type="Google" id="ProtNLM"/>
    </source>
</evidence>
<comment type="caution">
    <text evidence="1">The sequence shown here is derived from an EMBL/GenBank/DDBJ whole genome shotgun (WGS) entry which is preliminary data.</text>
</comment>
<evidence type="ECO:0000313" key="2">
    <source>
        <dbReference type="Proteomes" id="UP001595882"/>
    </source>
</evidence>
<name>A0ABV8WYT0_9BACI</name>
<organism evidence="1 2">
    <name type="scientific">Gracilibacillus xinjiangensis</name>
    <dbReference type="NCBI Taxonomy" id="1193282"/>
    <lineage>
        <taxon>Bacteria</taxon>
        <taxon>Bacillati</taxon>
        <taxon>Bacillota</taxon>
        <taxon>Bacilli</taxon>
        <taxon>Bacillales</taxon>
        <taxon>Bacillaceae</taxon>
        <taxon>Gracilibacillus</taxon>
    </lineage>
</organism>
<dbReference type="PROSITE" id="PS51257">
    <property type="entry name" value="PROKAR_LIPOPROTEIN"/>
    <property type="match status" value="1"/>
</dbReference>
<evidence type="ECO:0000313" key="1">
    <source>
        <dbReference type="EMBL" id="MFC4403756.1"/>
    </source>
</evidence>
<dbReference type="RefSeq" id="WP_390252293.1">
    <property type="nucleotide sequence ID" value="NZ_JBHSDT010000008.1"/>
</dbReference>
<accession>A0ABV8WYT0</accession>
<reference evidence="2" key="1">
    <citation type="journal article" date="2019" name="Int. J. Syst. Evol. Microbiol.">
        <title>The Global Catalogue of Microorganisms (GCM) 10K type strain sequencing project: providing services to taxonomists for standard genome sequencing and annotation.</title>
        <authorList>
            <consortium name="The Broad Institute Genomics Platform"/>
            <consortium name="The Broad Institute Genome Sequencing Center for Infectious Disease"/>
            <person name="Wu L."/>
            <person name="Ma J."/>
        </authorList>
    </citation>
    <scope>NUCLEOTIDE SEQUENCE [LARGE SCALE GENOMIC DNA]</scope>
    <source>
        <strain evidence="2">CCUG 37865</strain>
    </source>
</reference>
<dbReference type="EMBL" id="JBHSDT010000008">
    <property type="protein sequence ID" value="MFC4403756.1"/>
    <property type="molecule type" value="Genomic_DNA"/>
</dbReference>
<protein>
    <recommendedName>
        <fullName evidence="3">Lipoprotein</fullName>
    </recommendedName>
</protein>